<reference evidence="1" key="1">
    <citation type="journal article" date="2021" name="Proc. Natl. Acad. Sci. U.S.A.">
        <title>A Catalog of Tens of Thousands of Viruses from Human Metagenomes Reveals Hidden Associations with Chronic Diseases.</title>
        <authorList>
            <person name="Tisza M.J."/>
            <person name="Buck C.B."/>
        </authorList>
    </citation>
    <scope>NUCLEOTIDE SEQUENCE</scope>
    <source>
        <strain evidence="1">CtQQg4</strain>
    </source>
</reference>
<name>A0A8S5T8A3_9CAUD</name>
<protein>
    <recommendedName>
        <fullName evidence="2">DUF2577 domain-containing protein</fullName>
    </recommendedName>
</protein>
<dbReference type="EMBL" id="BK032769">
    <property type="protein sequence ID" value="DAF59352.1"/>
    <property type="molecule type" value="Genomic_DNA"/>
</dbReference>
<evidence type="ECO:0008006" key="2">
    <source>
        <dbReference type="Google" id="ProtNLM"/>
    </source>
</evidence>
<evidence type="ECO:0000313" key="1">
    <source>
        <dbReference type="EMBL" id="DAF59352.1"/>
    </source>
</evidence>
<proteinExistence type="predicted"/>
<dbReference type="InterPro" id="IPR022555">
    <property type="entry name" value="DUF2577"/>
</dbReference>
<organism evidence="1">
    <name type="scientific">Myoviridae sp. ctQQg4</name>
    <dbReference type="NCBI Taxonomy" id="2827686"/>
    <lineage>
        <taxon>Viruses</taxon>
        <taxon>Duplodnaviria</taxon>
        <taxon>Heunggongvirae</taxon>
        <taxon>Uroviricota</taxon>
        <taxon>Caudoviricetes</taxon>
    </lineage>
</organism>
<sequence>MQNDYNMIANLIKNMAVNAVDATVPVTILTGKVISEAPLQIALDSKMIIPEERIKLTKNTSDWTAEISVDHITENRSGGGGYALFESHNHEYKGRKKFLIHNALKVGDEVWLIRETGGQRFIAFDRVYNPNTGCTTK</sequence>
<accession>A0A8S5T8A3</accession>
<dbReference type="Pfam" id="PF10844">
    <property type="entry name" value="DUF2577"/>
    <property type="match status" value="1"/>
</dbReference>